<keyword evidence="3" id="KW-1185">Reference proteome</keyword>
<comment type="caution">
    <text evidence="2">The sequence shown here is derived from an EMBL/GenBank/DDBJ whole genome shotgun (WGS) entry which is preliminary data.</text>
</comment>
<evidence type="ECO:0000313" key="3">
    <source>
        <dbReference type="Proteomes" id="UP000692954"/>
    </source>
</evidence>
<organism evidence="2 3">
    <name type="scientific">Paramecium sonneborni</name>
    <dbReference type="NCBI Taxonomy" id="65129"/>
    <lineage>
        <taxon>Eukaryota</taxon>
        <taxon>Sar</taxon>
        <taxon>Alveolata</taxon>
        <taxon>Ciliophora</taxon>
        <taxon>Intramacronucleata</taxon>
        <taxon>Oligohymenophorea</taxon>
        <taxon>Peniculida</taxon>
        <taxon>Parameciidae</taxon>
        <taxon>Paramecium</taxon>
    </lineage>
</organism>
<evidence type="ECO:0000256" key="1">
    <source>
        <dbReference type="SAM" id="MobiDB-lite"/>
    </source>
</evidence>
<dbReference type="AlphaFoldDB" id="A0A8S1NAP8"/>
<sequence>MESIERSSKEAAKKNLKSIYVPKKTQDKAKNEQSNLMNVVQLDDKGGEENEFLFSEKTVILIHGQQLRLQKYNNKKKGRIYLEIT</sequence>
<protein>
    <submittedName>
        <fullName evidence="2">Uncharacterized protein</fullName>
    </submittedName>
</protein>
<feature type="compositionally biased region" description="Basic and acidic residues" evidence="1">
    <location>
        <begin position="1"/>
        <end position="13"/>
    </location>
</feature>
<reference evidence="2" key="1">
    <citation type="submission" date="2021-01" db="EMBL/GenBank/DDBJ databases">
        <authorList>
            <consortium name="Genoscope - CEA"/>
            <person name="William W."/>
        </authorList>
    </citation>
    <scope>NUCLEOTIDE SEQUENCE</scope>
</reference>
<evidence type="ECO:0000313" key="2">
    <source>
        <dbReference type="EMBL" id="CAD8089880.1"/>
    </source>
</evidence>
<feature type="region of interest" description="Disordered" evidence="1">
    <location>
        <begin position="1"/>
        <end position="32"/>
    </location>
</feature>
<dbReference type="EMBL" id="CAJJDN010000055">
    <property type="protein sequence ID" value="CAD8089880.1"/>
    <property type="molecule type" value="Genomic_DNA"/>
</dbReference>
<accession>A0A8S1NAP8</accession>
<proteinExistence type="predicted"/>
<dbReference type="Proteomes" id="UP000692954">
    <property type="component" value="Unassembled WGS sequence"/>
</dbReference>
<gene>
    <name evidence="2" type="ORF">PSON_ATCC_30995.1.T0550015</name>
</gene>
<name>A0A8S1NAP8_9CILI</name>